<feature type="region of interest" description="Disordered" evidence="1">
    <location>
        <begin position="38"/>
        <end position="86"/>
    </location>
</feature>
<sequence length="214" mass="23319">MAYKKFYRKQLKTITVLLTLYLCCVLLPTVKSEIRSRGANSVNTNKNKHESHLLNKLTDDGDGAASSTSTSSATSTSSSSSATTSSHVNTDFVDKLSWKCANNASCLYSLASGILSSYRRGETVKFGFLDLVKLPTSSTHKTKSKLNSKSAETGRSMSTFVDFISGNAIRIPVGPMVFSVQRAEDDDNYIEVALLKKARSSTGRVDGLSWFCKK</sequence>
<evidence type="ECO:0000256" key="1">
    <source>
        <dbReference type="SAM" id="MobiDB-lite"/>
    </source>
</evidence>
<accession>A0A0L0BQE9</accession>
<dbReference type="Proteomes" id="UP000037069">
    <property type="component" value="Unassembled WGS sequence"/>
</dbReference>
<dbReference type="STRING" id="7375.A0A0L0BQE9"/>
<reference evidence="2 3" key="1">
    <citation type="journal article" date="2015" name="Nat. Commun.">
        <title>Lucilia cuprina genome unlocks parasitic fly biology to underpin future interventions.</title>
        <authorList>
            <person name="Anstead C.A."/>
            <person name="Korhonen P.K."/>
            <person name="Young N.D."/>
            <person name="Hall R.S."/>
            <person name="Jex A.R."/>
            <person name="Murali S.C."/>
            <person name="Hughes D.S."/>
            <person name="Lee S.F."/>
            <person name="Perry T."/>
            <person name="Stroehlein A.J."/>
            <person name="Ansell B.R."/>
            <person name="Breugelmans B."/>
            <person name="Hofmann A."/>
            <person name="Qu J."/>
            <person name="Dugan S."/>
            <person name="Lee S.L."/>
            <person name="Chao H."/>
            <person name="Dinh H."/>
            <person name="Han Y."/>
            <person name="Doddapaneni H.V."/>
            <person name="Worley K.C."/>
            <person name="Muzny D.M."/>
            <person name="Ioannidis P."/>
            <person name="Waterhouse R.M."/>
            <person name="Zdobnov E.M."/>
            <person name="James P.J."/>
            <person name="Bagnall N.H."/>
            <person name="Kotze A.C."/>
            <person name="Gibbs R.A."/>
            <person name="Richards S."/>
            <person name="Batterham P."/>
            <person name="Gasser R.B."/>
        </authorList>
    </citation>
    <scope>NUCLEOTIDE SEQUENCE [LARGE SCALE GENOMIC DNA]</scope>
    <source>
        <strain evidence="2 3">LS</strain>
        <tissue evidence="2">Full body</tissue>
    </source>
</reference>
<dbReference type="AlphaFoldDB" id="A0A0L0BQE9"/>
<comment type="caution">
    <text evidence="2">The sequence shown here is derived from an EMBL/GenBank/DDBJ whole genome shotgun (WGS) entry which is preliminary data.</text>
</comment>
<gene>
    <name evidence="2" type="ORF">FF38_12521</name>
</gene>
<dbReference type="OrthoDB" id="8194504at2759"/>
<feature type="compositionally biased region" description="Low complexity" evidence="1">
    <location>
        <begin position="64"/>
        <end position="86"/>
    </location>
</feature>
<dbReference type="EMBL" id="JRES01001623">
    <property type="protein sequence ID" value="KNC21429.1"/>
    <property type="molecule type" value="Genomic_DNA"/>
</dbReference>
<evidence type="ECO:0000313" key="2">
    <source>
        <dbReference type="EMBL" id="KNC21429.1"/>
    </source>
</evidence>
<protein>
    <submittedName>
        <fullName evidence="2">Uncharacterized protein</fullName>
    </submittedName>
</protein>
<keyword evidence="3" id="KW-1185">Reference proteome</keyword>
<evidence type="ECO:0000313" key="3">
    <source>
        <dbReference type="Proteomes" id="UP000037069"/>
    </source>
</evidence>
<proteinExistence type="predicted"/>
<feature type="compositionally biased region" description="Basic and acidic residues" evidence="1">
    <location>
        <begin position="47"/>
        <end position="59"/>
    </location>
</feature>
<name>A0A0L0BQE9_LUCCU</name>
<organism evidence="2 3">
    <name type="scientific">Lucilia cuprina</name>
    <name type="common">Green bottle fly</name>
    <name type="synonym">Australian sheep blowfly</name>
    <dbReference type="NCBI Taxonomy" id="7375"/>
    <lineage>
        <taxon>Eukaryota</taxon>
        <taxon>Metazoa</taxon>
        <taxon>Ecdysozoa</taxon>
        <taxon>Arthropoda</taxon>
        <taxon>Hexapoda</taxon>
        <taxon>Insecta</taxon>
        <taxon>Pterygota</taxon>
        <taxon>Neoptera</taxon>
        <taxon>Endopterygota</taxon>
        <taxon>Diptera</taxon>
        <taxon>Brachycera</taxon>
        <taxon>Muscomorpha</taxon>
        <taxon>Oestroidea</taxon>
        <taxon>Calliphoridae</taxon>
        <taxon>Luciliinae</taxon>
        <taxon>Lucilia</taxon>
    </lineage>
</organism>